<name>A0ABV3X5P4_9FIRM</name>
<proteinExistence type="predicted"/>
<reference evidence="1 2" key="1">
    <citation type="submission" date="2023-04" db="EMBL/GenBank/DDBJ databases">
        <title>Genome Sequence of Selenomonas sputigena ATCC 33150.</title>
        <authorList>
            <person name="Miller D.P."/>
            <person name="Anvari S."/>
            <person name="Polson S.W."/>
            <person name="Macdonald M."/>
            <person name="Mcdowell J.V."/>
        </authorList>
    </citation>
    <scope>NUCLEOTIDE SEQUENCE [LARGE SCALE GENOMIC DNA]</scope>
    <source>
        <strain evidence="1 2">ATCC 33150</strain>
    </source>
</reference>
<evidence type="ECO:0000313" key="2">
    <source>
        <dbReference type="Proteomes" id="UP001559623"/>
    </source>
</evidence>
<comment type="caution">
    <text evidence="1">The sequence shown here is derived from an EMBL/GenBank/DDBJ whole genome shotgun (WGS) entry which is preliminary data.</text>
</comment>
<sequence length="78" mass="8641">MRQMLNDKGYDVDVVECNALDVPAKLDTFLPHVVVPTTTISDSVLRGIQRFPGLPFITGVGMDKVIEDIAAYFDTIKE</sequence>
<evidence type="ECO:0000313" key="1">
    <source>
        <dbReference type="EMBL" id="MEX5285531.1"/>
    </source>
</evidence>
<keyword evidence="2" id="KW-1185">Reference proteome</keyword>
<dbReference type="Gene3D" id="3.40.50.2300">
    <property type="match status" value="1"/>
</dbReference>
<accession>A0ABV3X5P4</accession>
<dbReference type="EMBL" id="JARVLH010000004">
    <property type="protein sequence ID" value="MEX5285531.1"/>
    <property type="molecule type" value="Genomic_DNA"/>
</dbReference>
<organism evidence="1 2">
    <name type="scientific">Selenomonas sputigena</name>
    <dbReference type="NCBI Taxonomy" id="69823"/>
    <lineage>
        <taxon>Bacteria</taxon>
        <taxon>Bacillati</taxon>
        <taxon>Bacillota</taxon>
        <taxon>Negativicutes</taxon>
        <taxon>Selenomonadales</taxon>
        <taxon>Selenomonadaceae</taxon>
        <taxon>Selenomonas</taxon>
    </lineage>
</organism>
<dbReference type="Proteomes" id="UP001559623">
    <property type="component" value="Unassembled WGS sequence"/>
</dbReference>
<dbReference type="RefSeq" id="WP_368847257.1">
    <property type="nucleotide sequence ID" value="NZ_CP194411.1"/>
</dbReference>
<gene>
    <name evidence="1" type="ORF">QCO44_07765</name>
</gene>
<protein>
    <submittedName>
        <fullName evidence="1">MtlR transcriptional regulator</fullName>
    </submittedName>
</protein>